<evidence type="ECO:0000313" key="3">
    <source>
        <dbReference type="Proteomes" id="UP001153076"/>
    </source>
</evidence>
<evidence type="ECO:0000313" key="2">
    <source>
        <dbReference type="EMBL" id="KAJ8447660.1"/>
    </source>
</evidence>
<dbReference type="OrthoDB" id="1728036at2759"/>
<accession>A0A9Q1QPJ5</accession>
<dbReference type="PANTHER" id="PTHR35094">
    <property type="entry name" value="LEUCINE-RICH REPEAT EXTENSIN-LIKE PROTEIN 2"/>
    <property type="match status" value="1"/>
</dbReference>
<gene>
    <name evidence="2" type="ORF">Cgig2_031714</name>
</gene>
<dbReference type="Proteomes" id="UP001153076">
    <property type="component" value="Unassembled WGS sequence"/>
</dbReference>
<feature type="signal peptide" evidence="1">
    <location>
        <begin position="1"/>
        <end position="27"/>
    </location>
</feature>
<sequence length="193" mass="20740">MSIPKLSLSCFLLLLLVVVFLVAPIHGLEESRKLDEAGSTDPSIKCGGCSSPCGATCYLSPPPPPPQVYLPPPPPPPHKKPPKTRYCPPPPYSPGFIYTGAPPGSLYPVDQNYSGSTRIFSSSVFPPLGHGLLSLLIMCWPASSVGDSWARCTQWCGIGDLIVGTTIIVEQFGGRFGRHQMLKEDESLRGADY</sequence>
<keyword evidence="3" id="KW-1185">Reference proteome</keyword>
<dbReference type="EMBL" id="JAKOGI010000036">
    <property type="protein sequence ID" value="KAJ8447660.1"/>
    <property type="molecule type" value="Genomic_DNA"/>
</dbReference>
<dbReference type="AlphaFoldDB" id="A0A9Q1QPJ5"/>
<evidence type="ECO:0000256" key="1">
    <source>
        <dbReference type="SAM" id="SignalP"/>
    </source>
</evidence>
<proteinExistence type="predicted"/>
<name>A0A9Q1QPJ5_9CARY</name>
<comment type="caution">
    <text evidence="2">The sequence shown here is derived from an EMBL/GenBank/DDBJ whole genome shotgun (WGS) entry which is preliminary data.</text>
</comment>
<dbReference type="PANTHER" id="PTHR35094:SF1">
    <property type="entry name" value="PROTEIN, PUTATIVE-RELATED"/>
    <property type="match status" value="1"/>
</dbReference>
<keyword evidence="1" id="KW-0732">Signal</keyword>
<organism evidence="2 3">
    <name type="scientific">Carnegiea gigantea</name>
    <dbReference type="NCBI Taxonomy" id="171969"/>
    <lineage>
        <taxon>Eukaryota</taxon>
        <taxon>Viridiplantae</taxon>
        <taxon>Streptophyta</taxon>
        <taxon>Embryophyta</taxon>
        <taxon>Tracheophyta</taxon>
        <taxon>Spermatophyta</taxon>
        <taxon>Magnoliopsida</taxon>
        <taxon>eudicotyledons</taxon>
        <taxon>Gunneridae</taxon>
        <taxon>Pentapetalae</taxon>
        <taxon>Caryophyllales</taxon>
        <taxon>Cactineae</taxon>
        <taxon>Cactaceae</taxon>
        <taxon>Cactoideae</taxon>
        <taxon>Echinocereeae</taxon>
        <taxon>Carnegiea</taxon>
    </lineage>
</organism>
<reference evidence="2" key="1">
    <citation type="submission" date="2022-04" db="EMBL/GenBank/DDBJ databases">
        <title>Carnegiea gigantea Genome sequencing and assembly v2.</title>
        <authorList>
            <person name="Copetti D."/>
            <person name="Sanderson M.J."/>
            <person name="Burquez A."/>
            <person name="Wojciechowski M.F."/>
        </authorList>
    </citation>
    <scope>NUCLEOTIDE SEQUENCE</scope>
    <source>
        <strain evidence="2">SGP5-SGP5p</strain>
        <tissue evidence="2">Aerial part</tissue>
    </source>
</reference>
<feature type="chain" id="PRO_5040293226" evidence="1">
    <location>
        <begin position="28"/>
        <end position="193"/>
    </location>
</feature>
<protein>
    <submittedName>
        <fullName evidence="2">Uncharacterized protein</fullName>
    </submittedName>
</protein>